<dbReference type="EMBL" id="CP096563">
    <property type="protein sequence ID" value="UPU40855.1"/>
    <property type="molecule type" value="Genomic_DNA"/>
</dbReference>
<gene>
    <name evidence="1" type="ORF">M0639_17415</name>
</gene>
<dbReference type="RefSeq" id="WP_042445168.1">
    <property type="nucleotide sequence ID" value="NZ_CP096563.1"/>
</dbReference>
<dbReference type="AlphaFoldDB" id="A0AB38R7U9"/>
<protein>
    <submittedName>
        <fullName evidence="1">Uncharacterized protein</fullName>
    </submittedName>
</protein>
<dbReference type="Proteomes" id="UP000831484">
    <property type="component" value="Chromosome"/>
</dbReference>
<reference evidence="2" key="1">
    <citation type="journal article" date="2022" name="Environ. Microbiol.">
        <title>Functional analysis, diversity, and distribution of carbendazim hydrolases MheI and CbmA, responsible for the initial step in carbendazim degradation.</title>
        <authorList>
            <person name="Zhang M."/>
            <person name="Bai X."/>
            <person name="Li Q."/>
            <person name="Zhang L."/>
            <person name="Zhu Q."/>
            <person name="Gao S."/>
            <person name="Ke Z."/>
            <person name="Jiang M."/>
            <person name="Hu J."/>
            <person name="Qiu J."/>
            <person name="Hong Q."/>
        </authorList>
    </citation>
    <scope>NUCLEOTIDE SEQUENCE [LARGE SCALE GENOMIC DNA]</scope>
    <source>
        <strain evidence="2">djl-6</strain>
    </source>
</reference>
<evidence type="ECO:0000313" key="1">
    <source>
        <dbReference type="EMBL" id="UPU40855.1"/>
    </source>
</evidence>
<organism evidence="1 2">
    <name type="scientific">Rhodococcus qingshengii JCM 15477</name>
    <dbReference type="NCBI Taxonomy" id="1303681"/>
    <lineage>
        <taxon>Bacteria</taxon>
        <taxon>Bacillati</taxon>
        <taxon>Actinomycetota</taxon>
        <taxon>Actinomycetes</taxon>
        <taxon>Mycobacteriales</taxon>
        <taxon>Nocardiaceae</taxon>
        <taxon>Rhodococcus</taxon>
        <taxon>Rhodococcus erythropolis group</taxon>
    </lineage>
</organism>
<evidence type="ECO:0000313" key="2">
    <source>
        <dbReference type="Proteomes" id="UP000831484"/>
    </source>
</evidence>
<sequence length="61" mass="6772">MVNSYSASINQLVTLEKQIYLDVMADAATCLWGPCTHAVTDADLARFGVDPANEPDEHLYW</sequence>
<accession>A0AB38R7U9</accession>
<name>A0AB38R7U9_RHOSG</name>
<proteinExistence type="predicted"/>
<keyword evidence="2" id="KW-1185">Reference proteome</keyword>